<dbReference type="Proteomes" id="UP000196816">
    <property type="component" value="Chromosome"/>
</dbReference>
<dbReference type="InterPro" id="IPR021283">
    <property type="entry name" value="Phage_Wedge1"/>
</dbReference>
<dbReference type="EMBL" id="CP021922">
    <property type="protein sequence ID" value="ASC05182.1"/>
    <property type="molecule type" value="Genomic_DNA"/>
</dbReference>
<evidence type="ECO:0008006" key="3">
    <source>
        <dbReference type="Google" id="ProtNLM"/>
    </source>
</evidence>
<organism evidence="1 2">
    <name type="scientific">Acetobacter pasteurianus subsp. pasteurianus</name>
    <dbReference type="NCBI Taxonomy" id="481145"/>
    <lineage>
        <taxon>Bacteria</taxon>
        <taxon>Pseudomonadati</taxon>
        <taxon>Pseudomonadota</taxon>
        <taxon>Alphaproteobacteria</taxon>
        <taxon>Acetobacterales</taxon>
        <taxon>Acetobacteraceae</taxon>
        <taxon>Acetobacter</taxon>
    </lineage>
</organism>
<accession>A0AAC9X0K3</accession>
<gene>
    <name evidence="1" type="ORF">S101468_00915</name>
</gene>
<proteinExistence type="predicted"/>
<evidence type="ECO:0000313" key="2">
    <source>
        <dbReference type="Proteomes" id="UP000196816"/>
    </source>
</evidence>
<evidence type="ECO:0000313" key="1">
    <source>
        <dbReference type="EMBL" id="ASC05182.1"/>
    </source>
</evidence>
<sequence length="331" mass="35102">MRDYLKTVLSQYACSARITTILEGWNQAIDPQALIDEWYNSVWNIRTATGWGLDVWGRIIGQPRTLTVPAYGIRYGIQGTEVVTLGDDDYRKLLCAGAAANIWDGTIQGAEAAYDQLLSERGSVGIQDNLDMSQDIALMGSIAPEWQAAILSDMVDVRPAGVKTRNVIVSPSGKIFAFNLETGFFAGWNEASWAAQALTPSSLGLWCPGIEARITDGAPLPETPDGTFMVRVAFASADVKSGAFTLPLGVNGRDGSGVGVWLSNYAAATQSTDAPSISFSDGVISGLSFSLQTPLGGMSASGNEIVITSSSGTVTKTTLTFPHCNWITDAG</sequence>
<dbReference type="AlphaFoldDB" id="A0AAC9X0K3"/>
<dbReference type="Pfam" id="PF11041">
    <property type="entry name" value="Phage_Wedge1"/>
    <property type="match status" value="2"/>
</dbReference>
<reference evidence="1 2" key="1">
    <citation type="submission" date="2017-06" db="EMBL/GenBank/DDBJ databases">
        <title>Genome sequence of Acetobacter pasteurianus subsp. pasteurianus strain SRCM101468.</title>
        <authorList>
            <person name="Cho S.H."/>
        </authorList>
    </citation>
    <scope>NUCLEOTIDE SEQUENCE [LARGE SCALE GENOMIC DNA]</scope>
    <source>
        <strain evidence="1 2">SRCM101468</strain>
    </source>
</reference>
<name>A0AAC9X0K3_ACEPA</name>
<protein>
    <recommendedName>
        <fullName evidence="3">DUF2612 domain-containing protein</fullName>
    </recommendedName>
</protein>